<dbReference type="AlphaFoldDB" id="A0A1J7C3E8"/>
<dbReference type="InterPro" id="IPR016169">
    <property type="entry name" value="FAD-bd_PCMH_sub2"/>
</dbReference>
<dbReference type="InterPro" id="IPR006094">
    <property type="entry name" value="Oxid_FAD_bind_N"/>
</dbReference>
<dbReference type="FunFam" id="3.30.70.2740:FF:000001">
    <property type="entry name" value="D-lactate dehydrogenase mitochondrial"/>
    <property type="match status" value="1"/>
</dbReference>
<dbReference type="InterPro" id="IPR016171">
    <property type="entry name" value="Vanillyl_alc_oxidase_C-sub2"/>
</dbReference>
<comment type="caution">
    <text evidence="7">The sequence shown here is derived from an EMBL/GenBank/DDBJ whole genome shotgun (WGS) entry which is preliminary data.</text>
</comment>
<accession>A0A1J7C3E8</accession>
<organism evidence="7 8">
    <name type="scientific">Mangrovactinospora gilvigrisea</name>
    <dbReference type="NCBI Taxonomy" id="1428644"/>
    <lineage>
        <taxon>Bacteria</taxon>
        <taxon>Bacillati</taxon>
        <taxon>Actinomycetota</taxon>
        <taxon>Actinomycetes</taxon>
        <taxon>Kitasatosporales</taxon>
        <taxon>Streptomycetaceae</taxon>
        <taxon>Mangrovactinospora</taxon>
    </lineage>
</organism>
<comment type="cofactor">
    <cofactor evidence="1">
        <name>FAD</name>
        <dbReference type="ChEBI" id="CHEBI:57692"/>
    </cofactor>
</comment>
<dbReference type="Gene3D" id="3.30.465.10">
    <property type="match status" value="1"/>
</dbReference>
<dbReference type="Proteomes" id="UP000243342">
    <property type="component" value="Unassembled WGS sequence"/>
</dbReference>
<dbReference type="GO" id="GO:0071949">
    <property type="term" value="F:FAD binding"/>
    <property type="evidence" value="ECO:0007669"/>
    <property type="project" value="InterPro"/>
</dbReference>
<dbReference type="InterPro" id="IPR051914">
    <property type="entry name" value="FAD-linked_OxidoTrans_Type4"/>
</dbReference>
<feature type="domain" description="FAD-binding PCMH-type" evidence="6">
    <location>
        <begin position="36"/>
        <end position="215"/>
    </location>
</feature>
<dbReference type="Pfam" id="PF01565">
    <property type="entry name" value="FAD_binding_4"/>
    <property type="match status" value="1"/>
</dbReference>
<name>A0A1J7C3E8_9ACTN</name>
<evidence type="ECO:0000256" key="4">
    <source>
        <dbReference type="ARBA" id="ARBA00022827"/>
    </source>
</evidence>
<keyword evidence="4" id="KW-0274">FAD</keyword>
<dbReference type="PROSITE" id="PS51387">
    <property type="entry name" value="FAD_PCMH"/>
    <property type="match status" value="1"/>
</dbReference>
<dbReference type="FunFam" id="1.10.45.10:FF:000001">
    <property type="entry name" value="D-lactate dehydrogenase mitochondrial"/>
    <property type="match status" value="1"/>
</dbReference>
<evidence type="ECO:0000313" key="8">
    <source>
        <dbReference type="Proteomes" id="UP000243342"/>
    </source>
</evidence>
<evidence type="ECO:0000256" key="5">
    <source>
        <dbReference type="ARBA" id="ARBA00023002"/>
    </source>
</evidence>
<dbReference type="RefSeq" id="WP_071657944.1">
    <property type="nucleotide sequence ID" value="NZ_MLCF01000115.1"/>
</dbReference>
<dbReference type="Pfam" id="PF02913">
    <property type="entry name" value="FAD-oxidase_C"/>
    <property type="match status" value="1"/>
</dbReference>
<keyword evidence="3" id="KW-0285">Flavoprotein</keyword>
<protein>
    <submittedName>
        <fullName evidence="7">FAD-binding oxidoreductase</fullName>
    </submittedName>
</protein>
<sequence length="455" mass="47243">MERELAGLAEALPDGRLVTGAASLEAYRRDRAGLSTAGVPLAAVRARTVADVSAALAWAHERRVPVVPRGAGTGLSGGADTPDGALVVSLADMTAIREIDPADQVAVVEAGVVNAEVSRAAAEFGLFYPPDPSSFEISTIGGNLATNAGGLRCVKYGVTRDSVLGLEAVLADGRVLRTGGRTVKGVAGYDLTRLLVGSEGTLGVITSAVLRLRPRPRGGPATFAAEFPTLEAAGAAVSGIVRVARPSLLELLDNMSINLVEDHARMDLDRAAEALVLGQADGPNAAEELAAMVAVCRDAGAASVVETDDPADAELMLGARRKHYEACEARGVPLVDDVAVPRSRIAEMLREIDRVGRESGLLVSTVGHAGDGNLHPTFILRRDAVAEEEPRAWAAAEEICRVALSMGGTVTGEHGVGALKREWVREELGGVGLEVHRAVKAALDPRGILNPGKAF</sequence>
<dbReference type="InterPro" id="IPR004113">
    <property type="entry name" value="FAD-bd_oxidored_4_C"/>
</dbReference>
<evidence type="ECO:0000259" key="6">
    <source>
        <dbReference type="PROSITE" id="PS51387"/>
    </source>
</evidence>
<dbReference type="PANTHER" id="PTHR42934">
    <property type="entry name" value="GLYCOLATE OXIDASE SUBUNIT GLCD"/>
    <property type="match status" value="1"/>
</dbReference>
<evidence type="ECO:0000256" key="1">
    <source>
        <dbReference type="ARBA" id="ARBA00001974"/>
    </source>
</evidence>
<dbReference type="InterPro" id="IPR036318">
    <property type="entry name" value="FAD-bd_PCMH-like_sf"/>
</dbReference>
<dbReference type="STRING" id="1428644.BIV57_18095"/>
<reference evidence="7 8" key="1">
    <citation type="submission" date="2016-10" db="EMBL/GenBank/DDBJ databases">
        <title>Genome sequence of Streptomyces gilvigriseus MUSC 26.</title>
        <authorList>
            <person name="Lee L.-H."/>
            <person name="Ser H.-L."/>
        </authorList>
    </citation>
    <scope>NUCLEOTIDE SEQUENCE [LARGE SCALE GENOMIC DNA]</scope>
    <source>
        <strain evidence="7 8">MUSC 26</strain>
    </source>
</reference>
<dbReference type="GO" id="GO:0016491">
    <property type="term" value="F:oxidoreductase activity"/>
    <property type="evidence" value="ECO:0007669"/>
    <property type="project" value="UniProtKB-KW"/>
</dbReference>
<dbReference type="PANTHER" id="PTHR42934:SF2">
    <property type="entry name" value="GLYCOLATE OXIDASE SUBUNIT GLCD"/>
    <property type="match status" value="1"/>
</dbReference>
<gene>
    <name evidence="7" type="ORF">BIV57_18095</name>
</gene>
<dbReference type="InterPro" id="IPR016164">
    <property type="entry name" value="FAD-linked_Oxase-like_C"/>
</dbReference>
<dbReference type="SUPFAM" id="SSF56176">
    <property type="entry name" value="FAD-binding/transporter-associated domain-like"/>
    <property type="match status" value="1"/>
</dbReference>
<keyword evidence="8" id="KW-1185">Reference proteome</keyword>
<evidence type="ECO:0000256" key="2">
    <source>
        <dbReference type="ARBA" id="ARBA00008000"/>
    </source>
</evidence>
<proteinExistence type="inferred from homology"/>
<evidence type="ECO:0000256" key="3">
    <source>
        <dbReference type="ARBA" id="ARBA00022630"/>
    </source>
</evidence>
<dbReference type="SUPFAM" id="SSF55103">
    <property type="entry name" value="FAD-linked oxidases, C-terminal domain"/>
    <property type="match status" value="1"/>
</dbReference>
<dbReference type="EMBL" id="MLCF01000115">
    <property type="protein sequence ID" value="OIV36076.1"/>
    <property type="molecule type" value="Genomic_DNA"/>
</dbReference>
<dbReference type="InterPro" id="IPR016166">
    <property type="entry name" value="FAD-bd_PCMH"/>
</dbReference>
<keyword evidence="5" id="KW-0560">Oxidoreductase</keyword>
<dbReference type="Gene3D" id="1.10.45.10">
    <property type="entry name" value="Vanillyl-alcohol Oxidase, Chain A, domain 4"/>
    <property type="match status" value="1"/>
</dbReference>
<comment type="similarity">
    <text evidence="2">Belongs to the FAD-binding oxidoreductase/transferase type 4 family.</text>
</comment>
<dbReference type="Gene3D" id="3.30.70.2740">
    <property type="match status" value="1"/>
</dbReference>
<evidence type="ECO:0000313" key="7">
    <source>
        <dbReference type="EMBL" id="OIV36076.1"/>
    </source>
</evidence>